<evidence type="ECO:0000313" key="1">
    <source>
        <dbReference type="EMBL" id="TFK16702.1"/>
    </source>
</evidence>
<dbReference type="OrthoDB" id="2527272at2759"/>
<feature type="non-terminal residue" evidence="1">
    <location>
        <position position="1"/>
    </location>
</feature>
<evidence type="ECO:0000313" key="2">
    <source>
        <dbReference type="Proteomes" id="UP000307440"/>
    </source>
</evidence>
<proteinExistence type="predicted"/>
<reference evidence="1 2" key="1">
    <citation type="journal article" date="2019" name="Nat. Ecol. Evol.">
        <title>Megaphylogeny resolves global patterns of mushroom evolution.</title>
        <authorList>
            <person name="Varga T."/>
            <person name="Krizsan K."/>
            <person name="Foldi C."/>
            <person name="Dima B."/>
            <person name="Sanchez-Garcia M."/>
            <person name="Sanchez-Ramirez S."/>
            <person name="Szollosi G.J."/>
            <person name="Szarkandi J.G."/>
            <person name="Papp V."/>
            <person name="Albert L."/>
            <person name="Andreopoulos W."/>
            <person name="Angelini C."/>
            <person name="Antonin V."/>
            <person name="Barry K.W."/>
            <person name="Bougher N.L."/>
            <person name="Buchanan P."/>
            <person name="Buyck B."/>
            <person name="Bense V."/>
            <person name="Catcheside P."/>
            <person name="Chovatia M."/>
            <person name="Cooper J."/>
            <person name="Damon W."/>
            <person name="Desjardin D."/>
            <person name="Finy P."/>
            <person name="Geml J."/>
            <person name="Haridas S."/>
            <person name="Hughes K."/>
            <person name="Justo A."/>
            <person name="Karasinski D."/>
            <person name="Kautmanova I."/>
            <person name="Kiss B."/>
            <person name="Kocsube S."/>
            <person name="Kotiranta H."/>
            <person name="LaButti K.M."/>
            <person name="Lechner B.E."/>
            <person name="Liimatainen K."/>
            <person name="Lipzen A."/>
            <person name="Lukacs Z."/>
            <person name="Mihaltcheva S."/>
            <person name="Morgado L.N."/>
            <person name="Niskanen T."/>
            <person name="Noordeloos M.E."/>
            <person name="Ohm R.A."/>
            <person name="Ortiz-Santana B."/>
            <person name="Ovrebo C."/>
            <person name="Racz N."/>
            <person name="Riley R."/>
            <person name="Savchenko A."/>
            <person name="Shiryaev A."/>
            <person name="Soop K."/>
            <person name="Spirin V."/>
            <person name="Szebenyi C."/>
            <person name="Tomsovsky M."/>
            <person name="Tulloss R.E."/>
            <person name="Uehling J."/>
            <person name="Grigoriev I.V."/>
            <person name="Vagvolgyi C."/>
            <person name="Papp T."/>
            <person name="Martin F.M."/>
            <person name="Miettinen O."/>
            <person name="Hibbett D.S."/>
            <person name="Nagy L.G."/>
        </authorList>
    </citation>
    <scope>NUCLEOTIDE SEQUENCE [LARGE SCALE GENOMIC DNA]</scope>
    <source>
        <strain evidence="1 2">CBS 121175</strain>
    </source>
</reference>
<dbReference type="AlphaFoldDB" id="A0A5C3KA14"/>
<sequence>PNLVIVAQDAQGQPYLKRAFNTQVCEQLNAWLGGFSGILKQMTAYNFNWLIHVMLYYHSKMVLQKKKNINVMEVDDEDEETRVYDTDEEED</sequence>
<protein>
    <submittedName>
        <fullName evidence="1">Uncharacterized protein</fullName>
    </submittedName>
</protein>
<keyword evidence="2" id="KW-1185">Reference proteome</keyword>
<dbReference type="STRING" id="230819.A0A5C3KA14"/>
<organism evidence="1 2">
    <name type="scientific">Coprinopsis marcescibilis</name>
    <name type="common">Agaric fungus</name>
    <name type="synonym">Psathyrella marcescibilis</name>
    <dbReference type="NCBI Taxonomy" id="230819"/>
    <lineage>
        <taxon>Eukaryota</taxon>
        <taxon>Fungi</taxon>
        <taxon>Dikarya</taxon>
        <taxon>Basidiomycota</taxon>
        <taxon>Agaricomycotina</taxon>
        <taxon>Agaricomycetes</taxon>
        <taxon>Agaricomycetidae</taxon>
        <taxon>Agaricales</taxon>
        <taxon>Agaricineae</taxon>
        <taxon>Psathyrellaceae</taxon>
        <taxon>Coprinopsis</taxon>
    </lineage>
</organism>
<dbReference type="EMBL" id="ML210664">
    <property type="protein sequence ID" value="TFK16702.1"/>
    <property type="molecule type" value="Genomic_DNA"/>
</dbReference>
<dbReference type="Proteomes" id="UP000307440">
    <property type="component" value="Unassembled WGS sequence"/>
</dbReference>
<gene>
    <name evidence="1" type="ORF">FA15DRAFT_606538</name>
</gene>
<accession>A0A5C3KA14</accession>
<name>A0A5C3KA14_COPMA</name>